<dbReference type="InterPro" id="IPR013108">
    <property type="entry name" value="Amidohydro_3"/>
</dbReference>
<dbReference type="Pfam" id="PF07969">
    <property type="entry name" value="Amidohydro_3"/>
    <property type="match status" value="1"/>
</dbReference>
<dbReference type="Proteomes" id="UP001156641">
    <property type="component" value="Unassembled WGS sequence"/>
</dbReference>
<reference evidence="3" key="1">
    <citation type="journal article" date="2019" name="Int. J. Syst. Evol. Microbiol.">
        <title>The Global Catalogue of Microorganisms (GCM) 10K type strain sequencing project: providing services to taxonomists for standard genome sequencing and annotation.</title>
        <authorList>
            <consortium name="The Broad Institute Genomics Platform"/>
            <consortium name="The Broad Institute Genome Sequencing Center for Infectious Disease"/>
            <person name="Wu L."/>
            <person name="Ma J."/>
        </authorList>
    </citation>
    <scope>NUCLEOTIDE SEQUENCE [LARGE SCALE GENOMIC DNA]</scope>
    <source>
        <strain evidence="3">NBRC 112502</strain>
    </source>
</reference>
<dbReference type="SUPFAM" id="SSF51556">
    <property type="entry name" value="Metallo-dependent hydrolases"/>
    <property type="match status" value="1"/>
</dbReference>
<name>A0ABQ6A4P1_9PROT</name>
<sequence length="397" mass="41604">MNARELEAALAVPGQGWLRGVGYHECVTGALIDRHWLDRFAPQRPMRVQHRTGRLWIFNSAGLAALRATGLQPPAGLDSETGRLFDEDGWARRALGGRAPGFAAIGAAYARCGVTGVTDMTPGNGAAAAAHFAREHASGALPQRVVLAGAPDLAILAPGVSLGPVKFHLHEAHLPEFEVFVAAIEAAHSQRRAVAVHCVTAAELVFTLAALRDAGVAPGDRIEHASVTPDAQLQEIATQGIAVVVQPHFVAERGDAYLADIPADDWPDLYRLRSFLAAGVALAGGSDTPFGDLDPWAVMRAAVTRSTAGGQMLGLREALTPEAALNLFLADPAALSGTRIVAMGEAADLCLLAKPWRAVRETLSAKHVCATIIGGRLIDDRVDQPPLQGGCGAYAPA</sequence>
<protein>
    <submittedName>
        <fullName evidence="2">Amidohydrolase</fullName>
    </submittedName>
</protein>
<gene>
    <name evidence="2" type="ORF">GCM10010909_21300</name>
</gene>
<dbReference type="PANTHER" id="PTHR22642:SF2">
    <property type="entry name" value="PROTEIN LONG AFTER FAR-RED 3"/>
    <property type="match status" value="1"/>
</dbReference>
<dbReference type="Gene3D" id="3.10.310.70">
    <property type="match status" value="1"/>
</dbReference>
<feature type="domain" description="Amidohydrolase 3" evidence="1">
    <location>
        <begin position="13"/>
        <end position="377"/>
    </location>
</feature>
<evidence type="ECO:0000313" key="3">
    <source>
        <dbReference type="Proteomes" id="UP001156641"/>
    </source>
</evidence>
<organism evidence="2 3">
    <name type="scientific">Acidocella aquatica</name>
    <dbReference type="NCBI Taxonomy" id="1922313"/>
    <lineage>
        <taxon>Bacteria</taxon>
        <taxon>Pseudomonadati</taxon>
        <taxon>Pseudomonadota</taxon>
        <taxon>Alphaproteobacteria</taxon>
        <taxon>Acetobacterales</taxon>
        <taxon>Acidocellaceae</taxon>
        <taxon>Acidocella</taxon>
    </lineage>
</organism>
<comment type="caution">
    <text evidence="2">The sequence shown here is derived from an EMBL/GenBank/DDBJ whole genome shotgun (WGS) entry which is preliminary data.</text>
</comment>
<dbReference type="PANTHER" id="PTHR22642">
    <property type="entry name" value="IMIDAZOLONEPROPIONASE"/>
    <property type="match status" value="1"/>
</dbReference>
<evidence type="ECO:0000313" key="2">
    <source>
        <dbReference type="EMBL" id="GLR67449.1"/>
    </source>
</evidence>
<evidence type="ECO:0000259" key="1">
    <source>
        <dbReference type="Pfam" id="PF07969"/>
    </source>
</evidence>
<dbReference type="EMBL" id="BSOS01000066">
    <property type="protein sequence ID" value="GLR67449.1"/>
    <property type="molecule type" value="Genomic_DNA"/>
</dbReference>
<accession>A0ABQ6A4P1</accession>
<dbReference type="InterPro" id="IPR032466">
    <property type="entry name" value="Metal_Hydrolase"/>
</dbReference>
<keyword evidence="3" id="KW-1185">Reference proteome</keyword>
<proteinExistence type="predicted"/>
<dbReference type="Gene3D" id="3.20.20.140">
    <property type="entry name" value="Metal-dependent hydrolases"/>
    <property type="match status" value="1"/>
</dbReference>